<evidence type="ECO:0000313" key="8">
    <source>
        <dbReference type="Proteomes" id="UP000244240"/>
    </source>
</evidence>
<dbReference type="RefSeq" id="WP_108025347.1">
    <property type="nucleotide sequence ID" value="NZ_QBKR01000022.1"/>
</dbReference>
<dbReference type="AlphaFoldDB" id="A0A2T6BGB3"/>
<dbReference type="GO" id="GO:0005886">
    <property type="term" value="C:plasma membrane"/>
    <property type="evidence" value="ECO:0007669"/>
    <property type="project" value="UniProtKB-SubCell"/>
</dbReference>
<protein>
    <submittedName>
        <fullName evidence="7">Putative 5xTM membrane YitT family protein</fullName>
    </submittedName>
</protein>
<evidence type="ECO:0000256" key="1">
    <source>
        <dbReference type="ARBA" id="ARBA00004651"/>
    </source>
</evidence>
<sequence length="78" mass="8532">MILLGSSLVAVGLEIFLVPNHIIDGDIVGVSIILSYLSGLPSGAFLFCLNLPFFFWGYKAIGDIHDVKGGRFKKRNIH</sequence>
<reference evidence="7 8" key="1">
    <citation type="submission" date="2018-04" db="EMBL/GenBank/DDBJ databases">
        <title>Genomic Encyclopedia of Archaeal and Bacterial Type Strains, Phase II (KMG-II): from individual species to whole genera.</title>
        <authorList>
            <person name="Goeker M."/>
        </authorList>
    </citation>
    <scope>NUCLEOTIDE SEQUENCE [LARGE SCALE GENOMIC DNA]</scope>
    <source>
        <strain evidence="7 8">DSM 45787</strain>
    </source>
</reference>
<organism evidence="7 8">
    <name type="scientific">Melghirimyces profundicolus</name>
    <dbReference type="NCBI Taxonomy" id="1242148"/>
    <lineage>
        <taxon>Bacteria</taxon>
        <taxon>Bacillati</taxon>
        <taxon>Bacillota</taxon>
        <taxon>Bacilli</taxon>
        <taxon>Bacillales</taxon>
        <taxon>Thermoactinomycetaceae</taxon>
        <taxon>Melghirimyces</taxon>
    </lineage>
</organism>
<dbReference type="InterPro" id="IPR003740">
    <property type="entry name" value="YitT"/>
</dbReference>
<dbReference type="Proteomes" id="UP000244240">
    <property type="component" value="Unassembled WGS sequence"/>
</dbReference>
<dbReference type="EMBL" id="QBKR01000022">
    <property type="protein sequence ID" value="PTX55081.1"/>
    <property type="molecule type" value="Genomic_DNA"/>
</dbReference>
<dbReference type="PANTHER" id="PTHR33545:SF3">
    <property type="entry name" value="UPF0750 MEMBRANE PROTEIN YQFU"/>
    <property type="match status" value="1"/>
</dbReference>
<evidence type="ECO:0000313" key="7">
    <source>
        <dbReference type="EMBL" id="PTX55081.1"/>
    </source>
</evidence>
<keyword evidence="2" id="KW-1003">Cell membrane</keyword>
<keyword evidence="3 6" id="KW-0812">Transmembrane</keyword>
<dbReference type="OrthoDB" id="265478at2"/>
<gene>
    <name evidence="7" type="ORF">C8P63_12241</name>
</gene>
<name>A0A2T6BGB3_9BACL</name>
<comment type="subcellular location">
    <subcellularLocation>
        <location evidence="1">Cell membrane</location>
        <topology evidence="1">Multi-pass membrane protein</topology>
    </subcellularLocation>
</comment>
<evidence type="ECO:0000256" key="2">
    <source>
        <dbReference type="ARBA" id="ARBA00022475"/>
    </source>
</evidence>
<dbReference type="PANTHER" id="PTHR33545">
    <property type="entry name" value="UPF0750 MEMBRANE PROTEIN YITT-RELATED"/>
    <property type="match status" value="1"/>
</dbReference>
<evidence type="ECO:0000256" key="4">
    <source>
        <dbReference type="ARBA" id="ARBA00022989"/>
    </source>
</evidence>
<keyword evidence="5 6" id="KW-0472">Membrane</keyword>
<evidence type="ECO:0000256" key="6">
    <source>
        <dbReference type="SAM" id="Phobius"/>
    </source>
</evidence>
<evidence type="ECO:0000256" key="3">
    <source>
        <dbReference type="ARBA" id="ARBA00022692"/>
    </source>
</evidence>
<comment type="caution">
    <text evidence="7">The sequence shown here is derived from an EMBL/GenBank/DDBJ whole genome shotgun (WGS) entry which is preliminary data.</text>
</comment>
<dbReference type="InterPro" id="IPR051461">
    <property type="entry name" value="UPF0750_membrane"/>
</dbReference>
<feature type="transmembrane region" description="Helical" evidence="6">
    <location>
        <begin position="27"/>
        <end position="49"/>
    </location>
</feature>
<dbReference type="Pfam" id="PF02588">
    <property type="entry name" value="YitT_membrane"/>
    <property type="match status" value="1"/>
</dbReference>
<proteinExistence type="predicted"/>
<keyword evidence="4 6" id="KW-1133">Transmembrane helix</keyword>
<keyword evidence="8" id="KW-1185">Reference proteome</keyword>
<evidence type="ECO:0000256" key="5">
    <source>
        <dbReference type="ARBA" id="ARBA00023136"/>
    </source>
</evidence>
<accession>A0A2T6BGB3</accession>